<accession>A0A128F4S4</accession>
<dbReference type="Proteomes" id="UP000071641">
    <property type="component" value="Unassembled WGS sequence"/>
</dbReference>
<evidence type="ECO:0000313" key="2">
    <source>
        <dbReference type="EMBL" id="CZF81792.1"/>
    </source>
</evidence>
<feature type="transmembrane region" description="Helical" evidence="1">
    <location>
        <begin position="12"/>
        <end position="40"/>
    </location>
</feature>
<name>A0A128F4S4_9GAMM</name>
<organism evidence="2 3">
    <name type="scientific">Grimontia celer</name>
    <dbReference type="NCBI Taxonomy" id="1796497"/>
    <lineage>
        <taxon>Bacteria</taxon>
        <taxon>Pseudomonadati</taxon>
        <taxon>Pseudomonadota</taxon>
        <taxon>Gammaproteobacteria</taxon>
        <taxon>Vibrionales</taxon>
        <taxon>Vibrionaceae</taxon>
        <taxon>Grimontia</taxon>
    </lineage>
</organism>
<evidence type="ECO:0000313" key="3">
    <source>
        <dbReference type="Proteomes" id="UP000071641"/>
    </source>
</evidence>
<feature type="transmembrane region" description="Helical" evidence="1">
    <location>
        <begin position="46"/>
        <end position="79"/>
    </location>
</feature>
<gene>
    <name evidence="2" type="ORF">GCE9029_02831</name>
</gene>
<reference evidence="3" key="1">
    <citation type="submission" date="2016-02" db="EMBL/GenBank/DDBJ databases">
        <authorList>
            <person name="Rodrigo-Torres Lidia"/>
            <person name="Arahal R.David."/>
        </authorList>
    </citation>
    <scope>NUCLEOTIDE SEQUENCE [LARGE SCALE GENOMIC DNA]</scope>
    <source>
        <strain evidence="3">CECT 9029</strain>
    </source>
</reference>
<proteinExistence type="predicted"/>
<keyword evidence="1" id="KW-0472">Membrane</keyword>
<evidence type="ECO:0000256" key="1">
    <source>
        <dbReference type="SAM" id="Phobius"/>
    </source>
</evidence>
<dbReference type="RefSeq" id="WP_062663965.1">
    <property type="nucleotide sequence ID" value="NZ_FIZX01000002.1"/>
</dbReference>
<sequence length="88" mass="9315">MNRRVVINGKEISNPVAILALQAGALIVAALVIAFVFFLILPLVGLFIGSIFIAVITFLVVIAVAVIIGIFSSVISAYLSELFGGNRR</sequence>
<dbReference type="EMBL" id="FIZX01000002">
    <property type="protein sequence ID" value="CZF81792.1"/>
    <property type="molecule type" value="Genomic_DNA"/>
</dbReference>
<keyword evidence="3" id="KW-1185">Reference proteome</keyword>
<keyword evidence="1" id="KW-0812">Transmembrane</keyword>
<protein>
    <submittedName>
        <fullName evidence="2">Uncharacterized protein</fullName>
    </submittedName>
</protein>
<keyword evidence="1" id="KW-1133">Transmembrane helix</keyword>
<dbReference type="AlphaFoldDB" id="A0A128F4S4"/>